<feature type="region of interest" description="Disordered" evidence="1">
    <location>
        <begin position="791"/>
        <end position="814"/>
    </location>
</feature>
<feature type="compositionally biased region" description="Basic and acidic residues" evidence="1">
    <location>
        <begin position="1"/>
        <end position="17"/>
    </location>
</feature>
<dbReference type="VEuPathDB" id="CryptoDB:Vbra_14982"/>
<dbReference type="InParanoid" id="A0A0G4FCQ8"/>
<dbReference type="AlphaFoldDB" id="A0A0G4FCQ8"/>
<feature type="compositionally biased region" description="Low complexity" evidence="1">
    <location>
        <begin position="1000"/>
        <end position="1015"/>
    </location>
</feature>
<sequence length="1140" mass="124011">MESKEPKKMLPVKRRDPMPQLQGHGGLVSPAPTSKRVKTDPAKHKVRKTQTMDNRLRNYDEEEVAPMASLPPDGRGGVAVPIKHDTVSELRRLVSRVEDLSSQPLLIVHALCEVVMAAGRVPQDLRAAIDDTQPGSSGAHTPLRDLLSALRQCVICGLTCLRHVSTVVRRRAIPAVVAVYVAYRETIEVIRDKSRPPAAAAAAAASSVEAPGGVVVKMEVGGGDENNEELWMRLQRDGDVVSAVNNHITCRNVGNAMAILAVDEDWSVRREVAYAFGRLLSSPYPSARELDLIIQKLLHVQKYKAPEIVDTPPLPLLPPRETLPFPEHRMAPQEVIEAGLAEMPIVVDASSEFTRAWPPDNARPQMPKEKMPMRRDWAGWQDNDRSATWLRGIFLGLLEDECPEVQIATIKALTQIIWAQAPDTEPPTGATSNGSALPHRVPRLSEDVVHVIHIGTVDHIGEENVRVRMATAELKVALSHVSPLKDGAMKRIMLALRDRKVEDREVVYWLLERCKFAHSKALKTTFEALMDVPFREEDATLIYKCMSYHGREHASFVKEQLHVMLKWDTNFAPRSSFKKEFRHRCAAVLMFTAIPHDPALAPLLPLSFLTAYPSHRSALPHFIPHLLFHFAPEASPPLVGQQWRPVAPPQEMAPLTFTAHQAKMVRDKTLLVSGDAGENGGSGGGGSRGEAVTMDVDKSSGGQGGPEANGSLGKVYVSVYVRDDKAEREEEAKRVREGMAAKMTSVGTIYEEMKDQVTHLMAQAAPDGQEDRLSALLARMKEQVGVLEGLKGAVRTSSEPDSSGDPPKSSLLPPSSEASLVILKGLQMAMEITCVALMPATGKTHQPAVLKTAVELHRLTTRLLVGFHLGPTLRTTVGCLRLLAVWTVAAFIEPPASDVACQDAMRAARALPARADADQPPPDTATKPPDFFRLSLGRLLPSVMPTSLPSLLDDPSVAPLKCSLTVALANAPLPPSPQTPVRKGQLPLRKGSVLGLRCASSPSPSSSSLSSVSSSKPKGTSCPANAPLLRLRACLGVRLSVKVEMEGGGSMWKDKGMAVLLELYELKPSASPREGVFHGAVLLTLPNPTTAAVPIRFRVRGRLAPGNIMQGTGWSLSVPMHKETRMISLSEEMFLDALPV</sequence>
<feature type="region of interest" description="Disordered" evidence="1">
    <location>
        <begin position="997"/>
        <end position="1021"/>
    </location>
</feature>
<feature type="region of interest" description="Disordered" evidence="1">
    <location>
        <begin position="1"/>
        <end position="48"/>
    </location>
</feature>
<evidence type="ECO:0000313" key="2">
    <source>
        <dbReference type="EMBL" id="CEM10639.1"/>
    </source>
</evidence>
<reference evidence="2 3" key="1">
    <citation type="submission" date="2014-11" db="EMBL/GenBank/DDBJ databases">
        <authorList>
            <person name="Zhu J."/>
            <person name="Qi W."/>
            <person name="Song R."/>
        </authorList>
    </citation>
    <scope>NUCLEOTIDE SEQUENCE [LARGE SCALE GENOMIC DNA]</scope>
</reference>
<evidence type="ECO:0008006" key="4">
    <source>
        <dbReference type="Google" id="ProtNLM"/>
    </source>
</evidence>
<feature type="compositionally biased region" description="Gly residues" evidence="1">
    <location>
        <begin position="677"/>
        <end position="688"/>
    </location>
</feature>
<proteinExistence type="predicted"/>
<dbReference type="Proteomes" id="UP000041254">
    <property type="component" value="Unassembled WGS sequence"/>
</dbReference>
<feature type="region of interest" description="Disordered" evidence="1">
    <location>
        <begin position="674"/>
        <end position="710"/>
    </location>
</feature>
<dbReference type="InterPro" id="IPR011989">
    <property type="entry name" value="ARM-like"/>
</dbReference>
<accession>A0A0G4FCQ8</accession>
<dbReference type="STRING" id="1169540.A0A0G4FCQ8"/>
<dbReference type="InterPro" id="IPR016024">
    <property type="entry name" value="ARM-type_fold"/>
</dbReference>
<dbReference type="Gene3D" id="1.25.10.10">
    <property type="entry name" value="Leucine-rich Repeat Variant"/>
    <property type="match status" value="1"/>
</dbReference>
<protein>
    <recommendedName>
        <fullName evidence="4">Integrator complex subunit 4</fullName>
    </recommendedName>
</protein>
<name>A0A0G4FCQ8_VITBC</name>
<dbReference type="PANTHER" id="PTHR20938">
    <property type="entry name" value="INTEGRATOR COMPLEX SUBUNIT 4"/>
    <property type="match status" value="1"/>
</dbReference>
<dbReference type="PANTHER" id="PTHR20938:SF0">
    <property type="entry name" value="INTEGRATOR COMPLEX SUBUNIT 4"/>
    <property type="match status" value="1"/>
</dbReference>
<evidence type="ECO:0000313" key="3">
    <source>
        <dbReference type="Proteomes" id="UP000041254"/>
    </source>
</evidence>
<dbReference type="SUPFAM" id="SSF48371">
    <property type="entry name" value="ARM repeat"/>
    <property type="match status" value="1"/>
</dbReference>
<keyword evidence="3" id="KW-1185">Reference proteome</keyword>
<feature type="compositionally biased region" description="Low complexity" evidence="1">
    <location>
        <begin position="797"/>
        <end position="814"/>
    </location>
</feature>
<evidence type="ECO:0000256" key="1">
    <source>
        <dbReference type="SAM" id="MobiDB-lite"/>
    </source>
</evidence>
<dbReference type="EMBL" id="CDMY01000405">
    <property type="protein sequence ID" value="CEM10639.1"/>
    <property type="molecule type" value="Genomic_DNA"/>
</dbReference>
<gene>
    <name evidence="2" type="ORF">Vbra_14982</name>
</gene>
<organism evidence="2 3">
    <name type="scientific">Vitrella brassicaformis (strain CCMP3155)</name>
    <dbReference type="NCBI Taxonomy" id="1169540"/>
    <lineage>
        <taxon>Eukaryota</taxon>
        <taxon>Sar</taxon>
        <taxon>Alveolata</taxon>
        <taxon>Colpodellida</taxon>
        <taxon>Vitrellaceae</taxon>
        <taxon>Vitrella</taxon>
    </lineage>
</organism>